<accession>A0A0W8CAL0</accession>
<evidence type="ECO:0000256" key="3">
    <source>
        <dbReference type="ARBA" id="ARBA00022525"/>
    </source>
</evidence>
<evidence type="ECO:0000313" key="9">
    <source>
        <dbReference type="EMBL" id="ETM31277.1"/>
    </source>
</evidence>
<dbReference type="EMBL" id="KI689847">
    <property type="protein sequence ID" value="ETK71348.1"/>
    <property type="molecule type" value="Genomic_DNA"/>
</dbReference>
<evidence type="ECO:0000256" key="2">
    <source>
        <dbReference type="ARBA" id="ARBA00010400"/>
    </source>
</evidence>
<comment type="domain">
    <text evidence="5">The RxLR-dEER motif acts to carry the protein into the host cell cytoplasm through binding to cell surface phosphatidylinositol-3-phosphate.</text>
</comment>
<evidence type="ECO:0000256" key="1">
    <source>
        <dbReference type="ARBA" id="ARBA00004613"/>
    </source>
</evidence>
<evidence type="ECO:0000313" key="11">
    <source>
        <dbReference type="Proteomes" id="UP000052943"/>
    </source>
</evidence>
<reference evidence="7" key="2">
    <citation type="submission" date="2013-11" db="EMBL/GenBank/DDBJ databases">
        <title>The Genome Sequence of Phytophthora parasitica CJ05E6.</title>
        <authorList>
            <consortium name="The Broad Institute Genomics Platform"/>
            <person name="Russ C."/>
            <person name="Tyler B."/>
            <person name="Panabieres F."/>
            <person name="Shan W."/>
            <person name="Tripathy S."/>
            <person name="Grunwald N."/>
            <person name="Machado M."/>
            <person name="Johnson C.S."/>
            <person name="Arredondo F."/>
            <person name="Hong C."/>
            <person name="Coffey M."/>
            <person name="Young S.K."/>
            <person name="Zeng Q."/>
            <person name="Gargeya S."/>
            <person name="Fitzgerald M."/>
            <person name="Abouelleil A."/>
            <person name="Alvarado L."/>
            <person name="Chapman S.B."/>
            <person name="Gainer-Dewar J."/>
            <person name="Goldberg J."/>
            <person name="Griggs A."/>
            <person name="Gujja S."/>
            <person name="Hansen M."/>
            <person name="Howarth C."/>
            <person name="Imamovic A."/>
            <person name="Ireland A."/>
            <person name="Larimer J."/>
            <person name="McCowan C."/>
            <person name="Murphy C."/>
            <person name="Pearson M."/>
            <person name="Poon T.W."/>
            <person name="Priest M."/>
            <person name="Roberts A."/>
            <person name="Saif S."/>
            <person name="Shea T."/>
            <person name="Sykes S."/>
            <person name="Wortman J."/>
            <person name="Nusbaum C."/>
            <person name="Birren B."/>
        </authorList>
    </citation>
    <scope>NUCLEOTIDE SEQUENCE [LARGE SCALE GENOMIC DNA]</scope>
    <source>
        <strain evidence="7">CJ05E6</strain>
    </source>
</reference>
<evidence type="ECO:0000313" key="8">
    <source>
        <dbReference type="EMBL" id="ETL24793.1"/>
    </source>
</evidence>
<dbReference type="OrthoDB" id="126128at2759"/>
<dbReference type="Proteomes" id="UP000054532">
    <property type="component" value="Unassembled WGS sequence"/>
</dbReference>
<dbReference type="Proteomes" id="UP000052943">
    <property type="component" value="Unassembled WGS sequence"/>
</dbReference>
<sequence length="190" mass="21732">MRFYFAVVVAACMLSAIANAAAQGLTRAVPAIQKPELNPRRFLRADAAGFKANEVNDEERAFLTNLKTDFMNFNIDRWLNKGLLPKEVSAKLKINGAGELHKNYKYLQQYATKWDEAGNPVHVSPAYHQKRLEDLDEWFRLGFTTEGVLRQLKLFGVHGKKLKDHKNYPYYIKYLDMLRAKNRAGNAAVL</sequence>
<gene>
    <name evidence="10" type="ORF">AM587_10000710</name>
    <name evidence="9" type="ORF">L914_21127</name>
    <name evidence="6" type="ORF">L915_21396</name>
    <name evidence="8" type="ORF">L916_21264</name>
    <name evidence="7" type="ORF">L916_21265</name>
</gene>
<reference evidence="6" key="1">
    <citation type="submission" date="2013-11" db="EMBL/GenBank/DDBJ databases">
        <title>The Genome Sequence of Phytophthora parasitica CJ02B3.</title>
        <authorList>
            <consortium name="The Broad Institute Genomics Platform"/>
            <person name="Russ C."/>
            <person name="Tyler B."/>
            <person name="Panabieres F."/>
            <person name="Shan W."/>
            <person name="Tripathy S."/>
            <person name="Grunwald N."/>
            <person name="Machado M."/>
            <person name="Johnson C.S."/>
            <person name="Arredondo F."/>
            <person name="Hong C."/>
            <person name="Coffey M."/>
            <person name="Young S.K."/>
            <person name="Zeng Q."/>
            <person name="Gargeya S."/>
            <person name="Fitzgerald M."/>
            <person name="Abouelleil A."/>
            <person name="Alvarado L."/>
            <person name="Chapman S.B."/>
            <person name="Gainer-Dewar J."/>
            <person name="Goldberg J."/>
            <person name="Griggs A."/>
            <person name="Gujja S."/>
            <person name="Hansen M."/>
            <person name="Howarth C."/>
            <person name="Imamovic A."/>
            <person name="Ireland A."/>
            <person name="Larimer J."/>
            <person name="McCowan C."/>
            <person name="Murphy C."/>
            <person name="Pearson M."/>
            <person name="Poon T.W."/>
            <person name="Priest M."/>
            <person name="Roberts A."/>
            <person name="Saif S."/>
            <person name="Shea T."/>
            <person name="Sykes S."/>
            <person name="Wortman J."/>
            <person name="Nusbaum C."/>
            <person name="Birren B."/>
        </authorList>
    </citation>
    <scope>NUCLEOTIDE SEQUENCE [LARGE SCALE GENOMIC DNA]</scope>
    <source>
        <strain evidence="6">CJ02B3</strain>
    </source>
</reference>
<dbReference type="AlphaFoldDB" id="W2HS84"/>
<evidence type="ECO:0000313" key="6">
    <source>
        <dbReference type="EMBL" id="ETK71348.1"/>
    </source>
</evidence>
<dbReference type="EMBL" id="KI676675">
    <property type="protein sequence ID" value="ETL24793.1"/>
    <property type="molecule type" value="Genomic_DNA"/>
</dbReference>
<comment type="similarity">
    <text evidence="2 5">Belongs to the RxLR effector family.</text>
</comment>
<keyword evidence="3 5" id="KW-0964">Secreted</keyword>
<evidence type="ECO:0000256" key="4">
    <source>
        <dbReference type="ARBA" id="ARBA00022729"/>
    </source>
</evidence>
<feature type="signal peptide" evidence="5">
    <location>
        <begin position="1"/>
        <end position="22"/>
    </location>
</feature>
<protein>
    <recommendedName>
        <fullName evidence="5">RxLR effector protein</fullName>
    </recommendedName>
</protein>
<comment type="subcellular location">
    <subcellularLocation>
        <location evidence="1 5">Secreted</location>
    </subcellularLocation>
</comment>
<dbReference type="VEuPathDB" id="FungiDB:PPTG_18822"/>
<comment type="function">
    <text evidence="5">Effector that suppresses plant defense responses during pathogen infection.</text>
</comment>
<dbReference type="Proteomes" id="UP000053236">
    <property type="component" value="Unassembled WGS sequence"/>
</dbReference>
<proteinExistence type="inferred from homology"/>
<dbReference type="EMBL" id="KI696599">
    <property type="protein sequence ID" value="ETM31277.1"/>
    <property type="molecule type" value="Genomic_DNA"/>
</dbReference>
<name>W2HS84_PHYNI</name>
<reference evidence="10 11" key="4">
    <citation type="submission" date="2015-11" db="EMBL/GenBank/DDBJ databases">
        <title>Genomes and virulence difference between two physiological races of Phytophthora nicotianae.</title>
        <authorList>
            <person name="Liu H."/>
            <person name="Ma X."/>
            <person name="Yu H."/>
            <person name="Fang D."/>
            <person name="Li Y."/>
            <person name="Wang X."/>
            <person name="Wang W."/>
            <person name="Dong Y."/>
            <person name="Xiao B."/>
        </authorList>
    </citation>
    <scope>NUCLEOTIDE SEQUENCE [LARGE SCALE GENOMIC DNA]</scope>
    <source>
        <strain evidence="11">race 0</strain>
        <strain evidence="10">Race 0</strain>
    </source>
</reference>
<dbReference type="EMBL" id="KI676676">
    <property type="protein sequence ID" value="ETL24790.1"/>
    <property type="molecule type" value="Genomic_DNA"/>
</dbReference>
<accession>W2HS84</accession>
<feature type="chain" id="PRO_5010513076" description="RxLR effector protein" evidence="5">
    <location>
        <begin position="23"/>
        <end position="190"/>
    </location>
</feature>
<evidence type="ECO:0000313" key="10">
    <source>
        <dbReference type="EMBL" id="KUF81118.1"/>
    </source>
</evidence>
<dbReference type="Proteomes" id="UP000053864">
    <property type="component" value="Unassembled WGS sequence"/>
</dbReference>
<reference evidence="9" key="3">
    <citation type="submission" date="2013-11" db="EMBL/GenBank/DDBJ databases">
        <title>The Genome Sequence of Phytophthora parasitica IAC_01/95.</title>
        <authorList>
            <consortium name="The Broad Institute Genomics Platform"/>
            <person name="Russ C."/>
            <person name="Tyler B."/>
            <person name="Panabieres F."/>
            <person name="Shan W."/>
            <person name="Tripathy S."/>
            <person name="Grunwald N."/>
            <person name="Machado M."/>
            <person name="Johnson C.S."/>
            <person name="Arredondo F."/>
            <person name="Hong C."/>
            <person name="Coffey M."/>
            <person name="Young S.K."/>
            <person name="Zeng Q."/>
            <person name="Gargeya S."/>
            <person name="Fitzgerald M."/>
            <person name="Abouelleil A."/>
            <person name="Alvarado L."/>
            <person name="Chapman S.B."/>
            <person name="Gainer-Dewar J."/>
            <person name="Goldberg J."/>
            <person name="Griggs A."/>
            <person name="Gujja S."/>
            <person name="Hansen M."/>
            <person name="Howarth C."/>
            <person name="Imamovic A."/>
            <person name="Ireland A."/>
            <person name="Larimer J."/>
            <person name="McCowan C."/>
            <person name="Murphy C."/>
            <person name="Pearson M."/>
            <person name="Poon T.W."/>
            <person name="Priest M."/>
            <person name="Roberts A."/>
            <person name="Saif S."/>
            <person name="Shea T."/>
            <person name="Sykes S."/>
            <person name="Wortman J."/>
            <person name="Nusbaum C."/>
            <person name="Birren B."/>
        </authorList>
    </citation>
    <scope>NUCLEOTIDE SEQUENCE [LARGE SCALE GENOMIC DNA]</scope>
    <source>
        <strain evidence="9">IAC_01/95</strain>
    </source>
</reference>
<keyword evidence="4 5" id="KW-0732">Signal</keyword>
<organism evidence="7">
    <name type="scientific">Phytophthora nicotianae</name>
    <name type="common">Potato buckeye rot agent</name>
    <name type="synonym">Phytophthora parasitica</name>
    <dbReference type="NCBI Taxonomy" id="4792"/>
    <lineage>
        <taxon>Eukaryota</taxon>
        <taxon>Sar</taxon>
        <taxon>Stramenopiles</taxon>
        <taxon>Oomycota</taxon>
        <taxon>Peronosporomycetes</taxon>
        <taxon>Peronosporales</taxon>
        <taxon>Peronosporaceae</taxon>
        <taxon>Phytophthora</taxon>
    </lineage>
</organism>
<dbReference type="Pfam" id="PF16810">
    <property type="entry name" value="RXLR"/>
    <property type="match status" value="1"/>
</dbReference>
<evidence type="ECO:0000313" key="7">
    <source>
        <dbReference type="EMBL" id="ETL24790.1"/>
    </source>
</evidence>
<evidence type="ECO:0000256" key="5">
    <source>
        <dbReference type="RuleBase" id="RU367124"/>
    </source>
</evidence>
<dbReference type="InterPro" id="IPR031825">
    <property type="entry name" value="RXLR"/>
</dbReference>
<dbReference type="EMBL" id="LNFO01004339">
    <property type="protein sequence ID" value="KUF81118.1"/>
    <property type="molecule type" value="Genomic_DNA"/>
</dbReference>